<evidence type="ECO:0000256" key="5">
    <source>
        <dbReference type="PROSITE-ProRule" id="PRU00182"/>
    </source>
</evidence>
<keyword evidence="9" id="KW-1185">Reference proteome</keyword>
<proteinExistence type="inferred from homology"/>
<comment type="caution">
    <text evidence="8">The sequence shown here is derived from an EMBL/GenBank/DDBJ whole genome shotgun (WGS) entry which is preliminary data.</text>
</comment>
<evidence type="ECO:0000256" key="1">
    <source>
        <dbReference type="ARBA" id="ARBA00000073"/>
    </source>
</evidence>
<dbReference type="SUPFAM" id="SSF55174">
    <property type="entry name" value="Alpha-L RNA-binding motif"/>
    <property type="match status" value="1"/>
</dbReference>
<dbReference type="NCBIfam" id="TIGR00005">
    <property type="entry name" value="rluA_subfam"/>
    <property type="match status" value="1"/>
</dbReference>
<dbReference type="InterPro" id="IPR020103">
    <property type="entry name" value="PsdUridine_synth_cat_dom_sf"/>
</dbReference>
<evidence type="ECO:0000313" key="9">
    <source>
        <dbReference type="Proteomes" id="UP000482209"/>
    </source>
</evidence>
<organism evidence="8 9">
    <name type="scientific">Velocimicrobium porci</name>
    <dbReference type="NCBI Taxonomy" id="2606634"/>
    <lineage>
        <taxon>Bacteria</taxon>
        <taxon>Bacillati</taxon>
        <taxon>Bacillota</taxon>
        <taxon>Clostridia</taxon>
        <taxon>Lachnospirales</taxon>
        <taxon>Lachnospiraceae</taxon>
        <taxon>Velocimicrobium</taxon>
    </lineage>
</organism>
<dbReference type="InterPro" id="IPR006224">
    <property type="entry name" value="PsdUridine_synth_RluA-like_CS"/>
</dbReference>
<dbReference type="SMART" id="SM00363">
    <property type="entry name" value="S4"/>
    <property type="match status" value="1"/>
</dbReference>
<gene>
    <name evidence="8" type="ORF">FYJ58_09165</name>
</gene>
<dbReference type="EC" id="5.4.99.-" evidence="6"/>
<comment type="catalytic activity">
    <reaction evidence="1 6">
        <text>a uridine in RNA = a pseudouridine in RNA</text>
        <dbReference type="Rhea" id="RHEA:48348"/>
        <dbReference type="Rhea" id="RHEA-COMP:12068"/>
        <dbReference type="Rhea" id="RHEA-COMP:12069"/>
        <dbReference type="ChEBI" id="CHEBI:65314"/>
        <dbReference type="ChEBI" id="CHEBI:65315"/>
    </reaction>
</comment>
<dbReference type="Proteomes" id="UP000482209">
    <property type="component" value="Unassembled WGS sequence"/>
</dbReference>
<dbReference type="CDD" id="cd00165">
    <property type="entry name" value="S4"/>
    <property type="match status" value="1"/>
</dbReference>
<dbReference type="PANTHER" id="PTHR21600:SF83">
    <property type="entry name" value="PSEUDOURIDYLATE SYNTHASE RPUSD4, MITOCHONDRIAL"/>
    <property type="match status" value="1"/>
</dbReference>
<evidence type="ECO:0000256" key="6">
    <source>
        <dbReference type="RuleBase" id="RU362028"/>
    </source>
</evidence>
<protein>
    <recommendedName>
        <fullName evidence="6">Pseudouridine synthase</fullName>
        <ecNumber evidence="6">5.4.99.-</ecNumber>
    </recommendedName>
</protein>
<dbReference type="GO" id="GO:0120159">
    <property type="term" value="F:rRNA pseudouridine synthase activity"/>
    <property type="evidence" value="ECO:0007669"/>
    <property type="project" value="UniProtKB-ARBA"/>
</dbReference>
<comment type="similarity">
    <text evidence="2 6">Belongs to the pseudouridine synthase RluA family.</text>
</comment>
<dbReference type="InterPro" id="IPR006225">
    <property type="entry name" value="PsdUridine_synth_RluC/D"/>
</dbReference>
<dbReference type="PROSITE" id="PS01129">
    <property type="entry name" value="PSI_RLU"/>
    <property type="match status" value="1"/>
</dbReference>
<dbReference type="PANTHER" id="PTHR21600">
    <property type="entry name" value="MITOCHONDRIAL RNA PSEUDOURIDINE SYNTHASE"/>
    <property type="match status" value="1"/>
</dbReference>
<keyword evidence="3 6" id="KW-0413">Isomerase</keyword>
<sequence length="325" mass="37373">MKEIVIGVQEAGQRLDKFLGKYLQYASKSFLYKMMRKKNITLNDKRAEGNEKLQEGDFVKLWLSDETIEKFSMGEETERNLAIEQLEELDILYEDENVLIVNKPAGMLSQKARPEDISLVEHIAAYLLQSGSIKKEQLAGFRPGICNRLDRNTSGIIVAGKTVSGLQKMGEMFKERSLDKYYYCIVKGIVKEKKQIEGYLHKNHNHNKVTIHTEPIEGAEYIKTQYEPIECTENENGAFTLLRVKLITGRSHQIRAHLQSIGHPIVGDGKYGDVIVNKYFKKHFKLKHQLLHAGELVFPQTIERKEMIIKAPLPSYFETIINELF</sequence>
<name>A0A6L5Y1P0_9FIRM</name>
<dbReference type="GO" id="GO:0003723">
    <property type="term" value="F:RNA binding"/>
    <property type="evidence" value="ECO:0007669"/>
    <property type="project" value="UniProtKB-KW"/>
</dbReference>
<dbReference type="RefSeq" id="WP_154519448.1">
    <property type="nucleotide sequence ID" value="NZ_VUMT01000012.1"/>
</dbReference>
<feature type="active site" evidence="4">
    <location>
        <position position="150"/>
    </location>
</feature>
<accession>A0A6L5Y1P0</accession>
<dbReference type="Pfam" id="PF00849">
    <property type="entry name" value="PseudoU_synth_2"/>
    <property type="match status" value="1"/>
</dbReference>
<reference evidence="8 9" key="1">
    <citation type="submission" date="2019-08" db="EMBL/GenBank/DDBJ databases">
        <title>In-depth cultivation of the pig gut microbiome towards novel bacterial diversity and tailored functional studies.</title>
        <authorList>
            <person name="Wylensek D."/>
            <person name="Hitch T.C.A."/>
            <person name="Clavel T."/>
        </authorList>
    </citation>
    <scope>NUCLEOTIDE SEQUENCE [LARGE SCALE GENOMIC DNA]</scope>
    <source>
        <strain evidence="8 9">WCA-693-APC-MOT-I</strain>
    </source>
</reference>
<dbReference type="AlphaFoldDB" id="A0A6L5Y1P0"/>
<dbReference type="InterPro" id="IPR050188">
    <property type="entry name" value="RluA_PseudoU_synthase"/>
</dbReference>
<dbReference type="SUPFAM" id="SSF55120">
    <property type="entry name" value="Pseudouridine synthase"/>
    <property type="match status" value="1"/>
</dbReference>
<dbReference type="InterPro" id="IPR002942">
    <property type="entry name" value="S4_RNA-bd"/>
</dbReference>
<dbReference type="CDD" id="cd02869">
    <property type="entry name" value="PseudoU_synth_RluA_like"/>
    <property type="match status" value="1"/>
</dbReference>
<dbReference type="InterPro" id="IPR036986">
    <property type="entry name" value="S4_RNA-bd_sf"/>
</dbReference>
<evidence type="ECO:0000256" key="3">
    <source>
        <dbReference type="ARBA" id="ARBA00023235"/>
    </source>
</evidence>
<evidence type="ECO:0000259" key="7">
    <source>
        <dbReference type="SMART" id="SM00363"/>
    </source>
</evidence>
<comment type="function">
    <text evidence="6">Responsible for synthesis of pseudouridine from uracil.</text>
</comment>
<dbReference type="EMBL" id="VUMT01000012">
    <property type="protein sequence ID" value="MSS64043.1"/>
    <property type="molecule type" value="Genomic_DNA"/>
</dbReference>
<feature type="domain" description="RNA-binding S4" evidence="7">
    <location>
        <begin position="13"/>
        <end position="78"/>
    </location>
</feature>
<dbReference type="Gene3D" id="3.30.2350.10">
    <property type="entry name" value="Pseudouridine synthase"/>
    <property type="match status" value="1"/>
</dbReference>
<dbReference type="PROSITE" id="PS50889">
    <property type="entry name" value="S4"/>
    <property type="match status" value="1"/>
</dbReference>
<keyword evidence="5" id="KW-0694">RNA-binding</keyword>
<evidence type="ECO:0000256" key="4">
    <source>
        <dbReference type="PIRSR" id="PIRSR606225-1"/>
    </source>
</evidence>
<dbReference type="InterPro" id="IPR006145">
    <property type="entry name" value="PsdUridine_synth_RsuA/RluA"/>
</dbReference>
<dbReference type="Gene3D" id="3.10.290.10">
    <property type="entry name" value="RNA-binding S4 domain"/>
    <property type="match status" value="1"/>
</dbReference>
<evidence type="ECO:0000256" key="2">
    <source>
        <dbReference type="ARBA" id="ARBA00010876"/>
    </source>
</evidence>
<evidence type="ECO:0000313" key="8">
    <source>
        <dbReference type="EMBL" id="MSS64043.1"/>
    </source>
</evidence>
<dbReference type="GO" id="GO:0000455">
    <property type="term" value="P:enzyme-directed rRNA pseudouridine synthesis"/>
    <property type="evidence" value="ECO:0007669"/>
    <property type="project" value="UniProtKB-ARBA"/>
</dbReference>